<dbReference type="Proteomes" id="UP000054845">
    <property type="component" value="Unassembled WGS sequence"/>
</dbReference>
<organism evidence="1 2">
    <name type="scientific">Ceraceosorus bombacis</name>
    <dbReference type="NCBI Taxonomy" id="401625"/>
    <lineage>
        <taxon>Eukaryota</taxon>
        <taxon>Fungi</taxon>
        <taxon>Dikarya</taxon>
        <taxon>Basidiomycota</taxon>
        <taxon>Ustilaginomycotina</taxon>
        <taxon>Exobasidiomycetes</taxon>
        <taxon>Ceraceosorales</taxon>
        <taxon>Ceraceosoraceae</taxon>
        <taxon>Ceraceosorus</taxon>
    </lineage>
</organism>
<dbReference type="AlphaFoldDB" id="A0A0N7L9J2"/>
<accession>A0A0N7L9J2</accession>
<name>A0A0N7L9J2_9BASI</name>
<evidence type="ECO:0000313" key="2">
    <source>
        <dbReference type="Proteomes" id="UP000054845"/>
    </source>
</evidence>
<evidence type="ECO:0000313" key="1">
    <source>
        <dbReference type="EMBL" id="CEH13938.1"/>
    </source>
</evidence>
<sequence>MFLRPRLSGKAFPPISEAALKMKFLHLGICVVLAAAAFAAPALASSQKSTGAVPPIAACNPPPLHGGQFRPSDGSCSFW</sequence>
<reference evidence="2" key="1">
    <citation type="submission" date="2014-09" db="EMBL/GenBank/DDBJ databases">
        <authorList>
            <person name="Sharma Rahul"/>
            <person name="Thines Marco"/>
        </authorList>
    </citation>
    <scope>NUCLEOTIDE SEQUENCE [LARGE SCALE GENOMIC DNA]</scope>
</reference>
<dbReference type="EMBL" id="CCYA01000238">
    <property type="protein sequence ID" value="CEH13938.1"/>
    <property type="molecule type" value="Genomic_DNA"/>
</dbReference>
<protein>
    <submittedName>
        <fullName evidence="1">Uncharacterized protein</fullName>
    </submittedName>
</protein>
<proteinExistence type="predicted"/>
<keyword evidence="2" id="KW-1185">Reference proteome</keyword>